<name>B6SMB1_MAIZE</name>
<dbReference type="EMBL" id="CM007650">
    <property type="protein sequence ID" value="ONM57126.1"/>
    <property type="molecule type" value="Genomic_DNA"/>
</dbReference>
<reference evidence="1" key="1">
    <citation type="journal article" date="2009" name="Plant Mol. Biol.">
        <title>Insights into corn genes derived from large-scale cDNA sequencing.</title>
        <authorList>
            <person name="Alexandrov N.N."/>
            <person name="Brover V.V."/>
            <person name="Freidin S."/>
            <person name="Troukhan M.E."/>
            <person name="Tatarinova T.V."/>
            <person name="Zhang H."/>
            <person name="Swaller T.J."/>
            <person name="Lu Y.P."/>
            <person name="Bouck J."/>
            <person name="Flavell R.B."/>
            <person name="Feldmann K.A."/>
        </authorList>
    </citation>
    <scope>NUCLEOTIDE SEQUENCE</scope>
</reference>
<dbReference type="PaxDb" id="4577-GRMZM2G053126_P01"/>
<dbReference type="EMBL" id="EU953876">
    <property type="protein sequence ID" value="ACG25994.1"/>
    <property type="molecule type" value="mRNA"/>
</dbReference>
<evidence type="ECO:0000313" key="2">
    <source>
        <dbReference type="EMBL" id="ONM57126.1"/>
    </source>
</evidence>
<proteinExistence type="evidence at transcript level"/>
<evidence type="ECO:0000313" key="1">
    <source>
        <dbReference type="EMBL" id="ACG25994.1"/>
    </source>
</evidence>
<accession>B6SMB1</accession>
<reference evidence="2" key="2">
    <citation type="submission" date="2015-12" db="EMBL/GenBank/DDBJ databases">
        <title>Update maize B73 reference genome by single molecule sequencing technologies.</title>
        <authorList>
            <consortium name="Maize Genome Sequencing Project"/>
            <person name="Ware D."/>
        </authorList>
    </citation>
    <scope>NUCLEOTIDE SEQUENCE [LARGE SCALE GENOMIC DNA]</scope>
    <source>
        <tissue evidence="2">Seedling</tissue>
    </source>
</reference>
<protein>
    <submittedName>
        <fullName evidence="1">Uncharacterized protein</fullName>
    </submittedName>
</protein>
<sequence length="70" mass="7760">MTSAVHRRQWHPAAGAAALYHEHAIAASLARHVSPPLRRVVARRDTSPRQHVGTVAPARVRPPICWTAER</sequence>
<gene>
    <name evidence="2" type="ORF">ZEAMMB73_Zm00001d021437</name>
</gene>
<dbReference type="InParanoid" id="B6SMB1"/>
<dbReference type="AlphaFoldDB" id="B6SMB1"/>
<dbReference type="HOGENOM" id="CLU_2834893_0_0_1"/>
<organism evidence="1">
    <name type="scientific">Zea mays</name>
    <name type="common">Maize</name>
    <dbReference type="NCBI Taxonomy" id="4577"/>
    <lineage>
        <taxon>Eukaryota</taxon>
        <taxon>Viridiplantae</taxon>
        <taxon>Streptophyta</taxon>
        <taxon>Embryophyta</taxon>
        <taxon>Tracheophyta</taxon>
        <taxon>Spermatophyta</taxon>
        <taxon>Magnoliopsida</taxon>
        <taxon>Liliopsida</taxon>
        <taxon>Poales</taxon>
        <taxon>Poaceae</taxon>
        <taxon>PACMAD clade</taxon>
        <taxon>Panicoideae</taxon>
        <taxon>Andropogonodae</taxon>
        <taxon>Andropogoneae</taxon>
        <taxon>Tripsacinae</taxon>
        <taxon>Zea</taxon>
    </lineage>
</organism>